<accession>A0AA38HUR2</accession>
<organism evidence="1 2">
    <name type="scientific">Zophobas morio</name>
    <dbReference type="NCBI Taxonomy" id="2755281"/>
    <lineage>
        <taxon>Eukaryota</taxon>
        <taxon>Metazoa</taxon>
        <taxon>Ecdysozoa</taxon>
        <taxon>Arthropoda</taxon>
        <taxon>Hexapoda</taxon>
        <taxon>Insecta</taxon>
        <taxon>Pterygota</taxon>
        <taxon>Neoptera</taxon>
        <taxon>Endopterygota</taxon>
        <taxon>Coleoptera</taxon>
        <taxon>Polyphaga</taxon>
        <taxon>Cucujiformia</taxon>
        <taxon>Tenebrionidae</taxon>
        <taxon>Zophobas</taxon>
    </lineage>
</organism>
<reference evidence="1" key="1">
    <citation type="journal article" date="2023" name="G3 (Bethesda)">
        <title>Whole genome assemblies of Zophobas morio and Tenebrio molitor.</title>
        <authorList>
            <person name="Kaur S."/>
            <person name="Stinson S.A."/>
            <person name="diCenzo G.C."/>
        </authorList>
    </citation>
    <scope>NUCLEOTIDE SEQUENCE</scope>
    <source>
        <strain evidence="1">QUZm001</strain>
    </source>
</reference>
<sequence>MAVVYYKPGDNVPHVLARAHTMVLCPLDVVVFCPRARATCKHCDIVSGSVCRESGRAMTNCKSRWPVINGQRLAATSGQLMIPLSAP</sequence>
<name>A0AA38HUR2_9CUCU</name>
<dbReference type="AlphaFoldDB" id="A0AA38HUR2"/>
<protein>
    <submittedName>
        <fullName evidence="1">Uncharacterized protein</fullName>
    </submittedName>
</protein>
<gene>
    <name evidence="1" type="ORF">Zmor_026959</name>
</gene>
<comment type="caution">
    <text evidence="1">The sequence shown here is derived from an EMBL/GenBank/DDBJ whole genome shotgun (WGS) entry which is preliminary data.</text>
</comment>
<keyword evidence="2" id="KW-1185">Reference proteome</keyword>
<proteinExistence type="predicted"/>
<dbReference type="Proteomes" id="UP001168821">
    <property type="component" value="Unassembled WGS sequence"/>
</dbReference>
<evidence type="ECO:0000313" key="2">
    <source>
        <dbReference type="Proteomes" id="UP001168821"/>
    </source>
</evidence>
<dbReference type="EMBL" id="JALNTZ010000008">
    <property type="protein sequence ID" value="KAJ3644293.1"/>
    <property type="molecule type" value="Genomic_DNA"/>
</dbReference>
<evidence type="ECO:0000313" key="1">
    <source>
        <dbReference type="EMBL" id="KAJ3644293.1"/>
    </source>
</evidence>